<feature type="chain" id="PRO_5016241690" description="Uncharacterized protein TP-0789 domain-containing protein" evidence="1">
    <location>
        <begin position="20"/>
        <end position="240"/>
    </location>
</feature>
<dbReference type="AlphaFoldDB" id="A0A327NE81"/>
<dbReference type="EMBL" id="QLII01000001">
    <property type="protein sequence ID" value="RAI73417.1"/>
    <property type="molecule type" value="Genomic_DNA"/>
</dbReference>
<proteinExistence type="predicted"/>
<comment type="caution">
    <text evidence="3">The sequence shown here is derived from an EMBL/GenBank/DDBJ whole genome shotgun (WGS) entry which is preliminary data.</text>
</comment>
<name>A0A327NE81_9BACT</name>
<evidence type="ECO:0000313" key="4">
    <source>
        <dbReference type="Proteomes" id="UP000249016"/>
    </source>
</evidence>
<evidence type="ECO:0000256" key="1">
    <source>
        <dbReference type="SAM" id="SignalP"/>
    </source>
</evidence>
<dbReference type="InterPro" id="IPR033399">
    <property type="entry name" value="TP_0789-like"/>
</dbReference>
<keyword evidence="4" id="KW-1185">Reference proteome</keyword>
<evidence type="ECO:0000259" key="2">
    <source>
        <dbReference type="Pfam" id="PF17131"/>
    </source>
</evidence>
<dbReference type="RefSeq" id="WP_111340297.1">
    <property type="nucleotide sequence ID" value="NZ_QLII01000001.1"/>
</dbReference>
<dbReference type="Proteomes" id="UP000249016">
    <property type="component" value="Unassembled WGS sequence"/>
</dbReference>
<reference evidence="3 4" key="1">
    <citation type="submission" date="2018-06" db="EMBL/GenBank/DDBJ databases">
        <title>Spirosoma sp. HMF3257 Genome sequencing and assembly.</title>
        <authorList>
            <person name="Kang H."/>
            <person name="Cha I."/>
            <person name="Kim H."/>
            <person name="Kang J."/>
            <person name="Joh K."/>
        </authorList>
    </citation>
    <scope>NUCLEOTIDE SEQUENCE [LARGE SCALE GENOMIC DNA]</scope>
    <source>
        <strain evidence="3 4">HMF3257</strain>
    </source>
</reference>
<dbReference type="Pfam" id="PF17131">
    <property type="entry name" value="LolA_like"/>
    <property type="match status" value="1"/>
</dbReference>
<dbReference type="Gene3D" id="2.50.20.10">
    <property type="entry name" value="Lipoprotein localisation LolA/LolB/LppX"/>
    <property type="match status" value="1"/>
</dbReference>
<keyword evidence="1" id="KW-0732">Signal</keyword>
<sequence>MNRFLVTILVSLTVWTVQAQTVDEVVSRHLEAMGGIANLRAIQSVKMMGSIRMKGNTAPLTIQAINHKGMRMDVVVQGMTQTTAITDSTSWMTNPFMGQPNPEPMPNDMQQTLADQLDLAGGLVDYQAKGNKVSLMGKEKLGTTDVYKLKLTRKSGKVEYDYIDATTYLLAKSTSIQRVNGEEQASESRSLNYKKVNGYSFAFTIKIQSAGESGEQTIQFNTIEINPAVDERIFKLPALK</sequence>
<protein>
    <recommendedName>
        <fullName evidence="2">Uncharacterized protein TP-0789 domain-containing protein</fullName>
    </recommendedName>
</protein>
<accession>A0A327NE81</accession>
<gene>
    <name evidence="3" type="ORF">HMF3257_01365</name>
</gene>
<organism evidence="3 4">
    <name type="scientific">Spirosoma telluris</name>
    <dbReference type="NCBI Taxonomy" id="2183553"/>
    <lineage>
        <taxon>Bacteria</taxon>
        <taxon>Pseudomonadati</taxon>
        <taxon>Bacteroidota</taxon>
        <taxon>Cytophagia</taxon>
        <taxon>Cytophagales</taxon>
        <taxon>Cytophagaceae</taxon>
        <taxon>Spirosoma</taxon>
    </lineage>
</organism>
<evidence type="ECO:0000313" key="3">
    <source>
        <dbReference type="EMBL" id="RAI73417.1"/>
    </source>
</evidence>
<dbReference type="OrthoDB" id="128937at2"/>
<feature type="domain" description="Uncharacterized protein TP-0789" evidence="2">
    <location>
        <begin position="128"/>
        <end position="240"/>
    </location>
</feature>
<feature type="signal peptide" evidence="1">
    <location>
        <begin position="1"/>
        <end position="19"/>
    </location>
</feature>